<dbReference type="Proteomes" id="UP001190700">
    <property type="component" value="Unassembled WGS sequence"/>
</dbReference>
<comment type="caution">
    <text evidence="2">The sequence shown here is derived from an EMBL/GenBank/DDBJ whole genome shotgun (WGS) entry which is preliminary data.</text>
</comment>
<name>A0AAE0BCS0_9CHLO</name>
<dbReference type="EMBL" id="LGRX02035707">
    <property type="protein sequence ID" value="KAK3233457.1"/>
    <property type="molecule type" value="Genomic_DNA"/>
</dbReference>
<evidence type="ECO:0000256" key="1">
    <source>
        <dbReference type="SAM" id="MobiDB-lite"/>
    </source>
</evidence>
<sequence length="112" mass="11937">MWGFTEGRDRLATRAQGQEGRLCGVTGTTSKARRTLSSLSIQELPEAHVFRRRSHGGARGLPIPHGASQPWGRGDLPHSAARAAGAPGRRHLLAAQGGARRDYAVRRPPAAA</sequence>
<accession>A0AAE0BCS0</accession>
<organism evidence="2 3">
    <name type="scientific">Cymbomonas tetramitiformis</name>
    <dbReference type="NCBI Taxonomy" id="36881"/>
    <lineage>
        <taxon>Eukaryota</taxon>
        <taxon>Viridiplantae</taxon>
        <taxon>Chlorophyta</taxon>
        <taxon>Pyramimonadophyceae</taxon>
        <taxon>Pyramimonadales</taxon>
        <taxon>Pyramimonadaceae</taxon>
        <taxon>Cymbomonas</taxon>
    </lineage>
</organism>
<evidence type="ECO:0000313" key="3">
    <source>
        <dbReference type="Proteomes" id="UP001190700"/>
    </source>
</evidence>
<feature type="compositionally biased region" description="Basic and acidic residues" evidence="1">
    <location>
        <begin position="1"/>
        <end position="12"/>
    </location>
</feature>
<dbReference type="AlphaFoldDB" id="A0AAE0BCS0"/>
<feature type="region of interest" description="Disordered" evidence="1">
    <location>
        <begin position="55"/>
        <end position="87"/>
    </location>
</feature>
<reference evidence="2 3" key="1">
    <citation type="journal article" date="2015" name="Genome Biol. Evol.">
        <title>Comparative Genomics of a Bacterivorous Green Alga Reveals Evolutionary Causalities and Consequences of Phago-Mixotrophic Mode of Nutrition.</title>
        <authorList>
            <person name="Burns J.A."/>
            <person name="Paasch A."/>
            <person name="Narechania A."/>
            <person name="Kim E."/>
        </authorList>
    </citation>
    <scope>NUCLEOTIDE SEQUENCE [LARGE SCALE GENOMIC DNA]</scope>
    <source>
        <strain evidence="2 3">PLY_AMNH</strain>
    </source>
</reference>
<feature type="region of interest" description="Disordered" evidence="1">
    <location>
        <begin position="1"/>
        <end position="20"/>
    </location>
</feature>
<evidence type="ECO:0000313" key="2">
    <source>
        <dbReference type="EMBL" id="KAK3233457.1"/>
    </source>
</evidence>
<proteinExistence type="predicted"/>
<feature type="compositionally biased region" description="Low complexity" evidence="1">
    <location>
        <begin position="77"/>
        <end position="87"/>
    </location>
</feature>
<gene>
    <name evidence="2" type="ORF">CYMTET_56249</name>
</gene>
<keyword evidence="3" id="KW-1185">Reference proteome</keyword>
<protein>
    <submittedName>
        <fullName evidence="2">Uncharacterized protein</fullName>
    </submittedName>
</protein>